<reference evidence="4" key="1">
    <citation type="journal article" date="2023" name="Commun. Biol.">
        <title>Genome analysis of Parmales, the sister group of diatoms, reveals the evolutionary specialization of diatoms from phago-mixotrophs to photoautotrophs.</title>
        <authorList>
            <person name="Ban H."/>
            <person name="Sato S."/>
            <person name="Yoshikawa S."/>
            <person name="Yamada K."/>
            <person name="Nakamura Y."/>
            <person name="Ichinomiya M."/>
            <person name="Sato N."/>
            <person name="Blanc-Mathieu R."/>
            <person name="Endo H."/>
            <person name="Kuwata A."/>
            <person name="Ogata H."/>
        </authorList>
    </citation>
    <scope>NUCLEOTIDE SEQUENCE [LARGE SCALE GENOMIC DNA]</scope>
    <source>
        <strain evidence="4">NIES 3700</strain>
    </source>
</reference>
<evidence type="ECO:0000313" key="3">
    <source>
        <dbReference type="EMBL" id="GMH46870.1"/>
    </source>
</evidence>
<dbReference type="AlphaFoldDB" id="A0A9W6ZB17"/>
<organism evidence="3 4">
    <name type="scientific">Triparma laevis f. longispina</name>
    <dbReference type="NCBI Taxonomy" id="1714387"/>
    <lineage>
        <taxon>Eukaryota</taxon>
        <taxon>Sar</taxon>
        <taxon>Stramenopiles</taxon>
        <taxon>Ochrophyta</taxon>
        <taxon>Bolidophyceae</taxon>
        <taxon>Parmales</taxon>
        <taxon>Triparmaceae</taxon>
        <taxon>Triparma</taxon>
    </lineage>
</organism>
<dbReference type="SUPFAM" id="SSF117281">
    <property type="entry name" value="Kelch motif"/>
    <property type="match status" value="1"/>
</dbReference>
<proteinExistence type="predicted"/>
<evidence type="ECO:0008006" key="5">
    <source>
        <dbReference type="Google" id="ProtNLM"/>
    </source>
</evidence>
<keyword evidence="1" id="KW-0175">Coiled coil</keyword>
<dbReference type="InterPro" id="IPR015915">
    <property type="entry name" value="Kelch-typ_b-propeller"/>
</dbReference>
<accession>A0A9W6ZB17</accession>
<feature type="region of interest" description="Disordered" evidence="2">
    <location>
        <begin position="1022"/>
        <end position="1047"/>
    </location>
</feature>
<sequence length="1099" mass="120465">MSTQAVYPSHPPPQNAPASPTSSTNEDATPGRAKILRWGNVPIETFAPSSRTGHASHIIGDSMYVFGGMENSNRTNSTFLLNLKTKRWSRPMCDGTDRDTSESNANFGETVIKPLPAPRTHCASFIYGPHLYIHGGEGASLMPSERHNKDDHHMPETEDDLNAAFLNKKQFVEVTVLSDSRPPRTCMDDMWMLDTSKTPLTWELIPTALSPLPRKSHTTCVASHCGTAVVILFGGAPSGRKDPSNALYWVEAASLEGHNNKAKVAMWNRAAAKGAPPAPRYGHSCTRITINKLAVFGGSGSNGELYNDVAILDTENFVWSIVGSWIGKEPAGRFGHAAFSVSSYEDDVDAQDYVSTHSGDVESSSLIIFGGACLSSKEDAKSRKKFRRTKKRDGHVVYSHDLHAFDFRTKEWRTVRSGVTHPNARYDMGLAISSEYGSSNLLGPADPHAPTLTGANLKPNIERDGGRYAILWGGFNAVSVAGEVWAVSLEWENAGCGGDDPAEFELRGASFETLVREGNSNAGRMVGSASEPTLVNNASNQTLCSSASMVRFHPTTKEEGGKAELQPMSHSASAKDILIAQGVDVESIERALIKFKKEKIIASKEAAEERNARIALEDSIKDLEESIKDLEARKKEAEENLGDEATILNQRIETQERTIADLKMQVKEQQNLMLQMDMSRIEELGVLRHAKGARIEAMVDKGQDTVEEWRLVPIKMNMDTDVQVDVAELGVGGDDVTLASIKAGEDELKEVQRKKELDEWVKEKKVVDGEEVLECEGIEGKELAPADHILANSPRKPAASARSALASSRSSNRPLSVRIQEPNGFASESFAGSVLVDGVDVEEVEGEEAQQQEVVGVMKGKGLGDTDRARTPPESETARLTVVPSYTGGGEGSEGESESRPPTAETQIINETGLSNPFADAFTNLPEMECTLPPPELLATSRTGVSDMSDSILETGRLTAGEGEGDELLKFNYKQKVKLDEGYLTAKPTKVKVAAASTLQSTWRRKLAVLIYKVKIREEEARRKREAMKKTEKEEESEDEEYNALVDENEHLHVEKIKMTQTMERMRRELEELKGRVGGEVEEVEEVVEKHGKGHKKKK</sequence>
<feature type="region of interest" description="Disordered" evidence="2">
    <location>
        <begin position="793"/>
        <end position="816"/>
    </location>
</feature>
<protein>
    <recommendedName>
        <fullName evidence="5">Kelch repeat-containing protein</fullName>
    </recommendedName>
</protein>
<keyword evidence="4" id="KW-1185">Reference proteome</keyword>
<comment type="caution">
    <text evidence="3">The sequence shown here is derived from an EMBL/GenBank/DDBJ whole genome shotgun (WGS) entry which is preliminary data.</text>
</comment>
<dbReference type="Proteomes" id="UP001165122">
    <property type="component" value="Unassembled WGS sequence"/>
</dbReference>
<feature type="region of interest" description="Disordered" evidence="2">
    <location>
        <begin position="883"/>
        <end position="904"/>
    </location>
</feature>
<evidence type="ECO:0000256" key="2">
    <source>
        <dbReference type="SAM" id="MobiDB-lite"/>
    </source>
</evidence>
<name>A0A9W6ZB17_9STRA</name>
<dbReference type="EMBL" id="BRXW01000350">
    <property type="protein sequence ID" value="GMH46870.1"/>
    <property type="molecule type" value="Genomic_DNA"/>
</dbReference>
<feature type="compositionally biased region" description="Basic and acidic residues" evidence="2">
    <location>
        <begin position="1022"/>
        <end position="1033"/>
    </location>
</feature>
<gene>
    <name evidence="3" type="ORF">TrLO_g5475</name>
</gene>
<dbReference type="PANTHER" id="PTHR23244">
    <property type="entry name" value="KELCH REPEAT DOMAIN"/>
    <property type="match status" value="1"/>
</dbReference>
<evidence type="ECO:0000313" key="4">
    <source>
        <dbReference type="Proteomes" id="UP001165122"/>
    </source>
</evidence>
<feature type="compositionally biased region" description="Polar residues" evidence="2">
    <location>
        <begin position="16"/>
        <end position="27"/>
    </location>
</feature>
<feature type="coiled-coil region" evidence="1">
    <location>
        <begin position="606"/>
        <end position="672"/>
    </location>
</feature>
<evidence type="ECO:0000256" key="1">
    <source>
        <dbReference type="SAM" id="Coils"/>
    </source>
</evidence>
<dbReference type="Pfam" id="PF24681">
    <property type="entry name" value="Kelch_KLHDC2_KLHL20_DRC7"/>
    <property type="match status" value="2"/>
</dbReference>
<dbReference type="OrthoDB" id="10251809at2759"/>
<dbReference type="Gene3D" id="2.120.10.80">
    <property type="entry name" value="Kelch-type beta propeller"/>
    <property type="match status" value="2"/>
</dbReference>
<feature type="region of interest" description="Disordered" evidence="2">
    <location>
        <begin position="1"/>
        <end position="29"/>
    </location>
</feature>